<proteinExistence type="predicted"/>
<reference evidence="2" key="1">
    <citation type="submission" date="2020-02" db="EMBL/GenBank/DDBJ databases">
        <authorList>
            <person name="Meier V. D."/>
        </authorList>
    </citation>
    <scope>NUCLEOTIDE SEQUENCE</scope>
    <source>
        <strain evidence="2">AVDCRST_MAG34</strain>
    </source>
</reference>
<feature type="compositionally biased region" description="Basic residues" evidence="1">
    <location>
        <begin position="41"/>
        <end position="54"/>
    </location>
</feature>
<dbReference type="AlphaFoldDB" id="A0A6J4MT94"/>
<dbReference type="EMBL" id="CADCUI010000082">
    <property type="protein sequence ID" value="CAA9366374.1"/>
    <property type="molecule type" value="Genomic_DNA"/>
</dbReference>
<evidence type="ECO:0000313" key="2">
    <source>
        <dbReference type="EMBL" id="CAA9366374.1"/>
    </source>
</evidence>
<accession>A0A6J4MT94</accession>
<gene>
    <name evidence="2" type="ORF">AVDCRST_MAG34-2976</name>
</gene>
<organism evidence="2">
    <name type="scientific">uncultured Nocardioidaceae bacterium</name>
    <dbReference type="NCBI Taxonomy" id="253824"/>
    <lineage>
        <taxon>Bacteria</taxon>
        <taxon>Bacillati</taxon>
        <taxon>Actinomycetota</taxon>
        <taxon>Actinomycetes</taxon>
        <taxon>Propionibacteriales</taxon>
        <taxon>Nocardioidaceae</taxon>
        <taxon>environmental samples</taxon>
    </lineage>
</organism>
<feature type="compositionally biased region" description="Gly residues" evidence="1">
    <location>
        <begin position="126"/>
        <end position="143"/>
    </location>
</feature>
<protein>
    <submittedName>
        <fullName evidence="2">Uncharacterized protein</fullName>
    </submittedName>
</protein>
<feature type="non-terminal residue" evidence="2">
    <location>
        <position position="225"/>
    </location>
</feature>
<evidence type="ECO:0000256" key="1">
    <source>
        <dbReference type="SAM" id="MobiDB-lite"/>
    </source>
</evidence>
<feature type="region of interest" description="Disordered" evidence="1">
    <location>
        <begin position="1"/>
        <end position="225"/>
    </location>
</feature>
<name>A0A6J4MT94_9ACTN</name>
<feature type="non-terminal residue" evidence="2">
    <location>
        <position position="1"/>
    </location>
</feature>
<feature type="compositionally biased region" description="Basic residues" evidence="1">
    <location>
        <begin position="196"/>
        <end position="213"/>
    </location>
</feature>
<sequence length="225" mass="24314">EHHGRHPHPSGFDRARRLGGTQSRGGHRPVHPLPEGERLLHRGARRAGGVRRRREAGGHGPGRPVLHPGRSHRRAGAQPVSRRAGRDRAGGLARRHRRLFPRVARLPSPHRRPVGGPSRRVRGVRGRGGGGAGEPPHRGGAGQVGAQHRAVLGAHRRAERRPGDDHVPRRPGDAVAPGAHLPRRVDAAVGQGQGLRLHHRSQARGPRPSRRPRADRTGPVVGEPL</sequence>
<feature type="compositionally biased region" description="Basic residues" evidence="1">
    <location>
        <begin position="108"/>
        <end position="125"/>
    </location>
</feature>
<feature type="compositionally biased region" description="Basic and acidic residues" evidence="1">
    <location>
        <begin position="160"/>
        <end position="172"/>
    </location>
</feature>